<dbReference type="KEGG" id="tte:TTE2056"/>
<gene>
    <name evidence="2" type="ordered locus">TTE2056</name>
</gene>
<dbReference type="HOGENOM" id="CLU_1773952_0_0_9"/>
<dbReference type="EMBL" id="AE008691">
    <property type="protein sequence ID" value="AAM25230.1"/>
    <property type="molecule type" value="Genomic_DNA"/>
</dbReference>
<name>Q8R8E8_CALS4</name>
<dbReference type="eggNOG" id="ENOG502ZCZF">
    <property type="taxonomic scope" value="Bacteria"/>
</dbReference>
<feature type="transmembrane region" description="Helical" evidence="1">
    <location>
        <begin position="28"/>
        <end position="54"/>
    </location>
</feature>
<keyword evidence="3" id="KW-1185">Reference proteome</keyword>
<keyword evidence="1" id="KW-0812">Transmembrane</keyword>
<dbReference type="Proteomes" id="UP000000555">
    <property type="component" value="Chromosome"/>
</dbReference>
<sequence>MADMYIWIYFLTLAGYITAGFVKGWDTAYLTAGIMFFGLPLVLLAVLIIFFYLGKAIAKKRAKKLLKNLQINIEKIYTPEKSWYRVYHCRVISEKINTRCSITCCTDSDEVHSVRLSPEWRKKNEDIYQKYGWAVEEIIADAFKKV</sequence>
<accession>Q8R8E8</accession>
<evidence type="ECO:0000313" key="3">
    <source>
        <dbReference type="Proteomes" id="UP000000555"/>
    </source>
</evidence>
<reference evidence="2 3" key="1">
    <citation type="journal article" date="2002" name="Genome Res.">
        <title>A complete sequence of the T. tengcongensis genome.</title>
        <authorList>
            <person name="Bao Q."/>
            <person name="Tian Y."/>
            <person name="Li W."/>
            <person name="Xu Z."/>
            <person name="Xuan Z."/>
            <person name="Hu S."/>
            <person name="Dong W."/>
            <person name="Yang J."/>
            <person name="Chen Y."/>
            <person name="Xue Y."/>
            <person name="Xu Y."/>
            <person name="Lai X."/>
            <person name="Huang L."/>
            <person name="Dong X."/>
            <person name="Ma Y."/>
            <person name="Ling L."/>
            <person name="Tan H."/>
            <person name="Chen R."/>
            <person name="Wang J."/>
            <person name="Yu J."/>
            <person name="Yang H."/>
        </authorList>
    </citation>
    <scope>NUCLEOTIDE SEQUENCE [LARGE SCALE GENOMIC DNA]</scope>
    <source>
        <strain evidence="3">DSM 15242 / JCM 11007 / NBRC 100824 / MB4</strain>
    </source>
</reference>
<evidence type="ECO:0000256" key="1">
    <source>
        <dbReference type="SAM" id="Phobius"/>
    </source>
</evidence>
<dbReference type="STRING" id="273068.TTE2056"/>
<keyword evidence="1" id="KW-1133">Transmembrane helix</keyword>
<dbReference type="OrthoDB" id="10008792at2"/>
<organism evidence="2 3">
    <name type="scientific">Caldanaerobacter subterraneus subsp. tengcongensis (strain DSM 15242 / JCM 11007 / NBRC 100824 / MB4)</name>
    <name type="common">Thermoanaerobacter tengcongensis</name>
    <dbReference type="NCBI Taxonomy" id="273068"/>
    <lineage>
        <taxon>Bacteria</taxon>
        <taxon>Bacillati</taxon>
        <taxon>Bacillota</taxon>
        <taxon>Clostridia</taxon>
        <taxon>Thermoanaerobacterales</taxon>
        <taxon>Thermoanaerobacteraceae</taxon>
        <taxon>Caldanaerobacter</taxon>
    </lineage>
</organism>
<evidence type="ECO:0000313" key="2">
    <source>
        <dbReference type="EMBL" id="AAM25230.1"/>
    </source>
</evidence>
<feature type="transmembrane region" description="Helical" evidence="1">
    <location>
        <begin position="5"/>
        <end position="22"/>
    </location>
</feature>
<proteinExistence type="predicted"/>
<dbReference type="RefSeq" id="WP_011026168.1">
    <property type="nucleotide sequence ID" value="NC_003869.1"/>
</dbReference>
<protein>
    <submittedName>
        <fullName evidence="2">Uncharacterized protein</fullName>
    </submittedName>
</protein>
<dbReference type="AlphaFoldDB" id="Q8R8E8"/>
<keyword evidence="1" id="KW-0472">Membrane</keyword>